<accession>A0A0E9X5P6</accession>
<proteinExistence type="predicted"/>
<name>A0A0E9X5P6_ANGAN</name>
<dbReference type="AlphaFoldDB" id="A0A0E9X5P6"/>
<dbReference type="EMBL" id="GBXM01010821">
    <property type="protein sequence ID" value="JAH97756.1"/>
    <property type="molecule type" value="Transcribed_RNA"/>
</dbReference>
<evidence type="ECO:0000313" key="1">
    <source>
        <dbReference type="EMBL" id="JAH97756.1"/>
    </source>
</evidence>
<sequence>MHPHAVWFTLCRPSSSGQSFFLFLFNSSVFNPNVHHLPSVFAGIVLKKSPEKNPGLVYRTAEDRLKHTSSSQKDRNSF</sequence>
<organism evidence="1">
    <name type="scientific">Anguilla anguilla</name>
    <name type="common">European freshwater eel</name>
    <name type="synonym">Muraena anguilla</name>
    <dbReference type="NCBI Taxonomy" id="7936"/>
    <lineage>
        <taxon>Eukaryota</taxon>
        <taxon>Metazoa</taxon>
        <taxon>Chordata</taxon>
        <taxon>Craniata</taxon>
        <taxon>Vertebrata</taxon>
        <taxon>Euteleostomi</taxon>
        <taxon>Actinopterygii</taxon>
        <taxon>Neopterygii</taxon>
        <taxon>Teleostei</taxon>
        <taxon>Anguilliformes</taxon>
        <taxon>Anguillidae</taxon>
        <taxon>Anguilla</taxon>
    </lineage>
</organism>
<protein>
    <submittedName>
        <fullName evidence="1">Uncharacterized protein</fullName>
    </submittedName>
</protein>
<reference evidence="1" key="1">
    <citation type="submission" date="2014-11" db="EMBL/GenBank/DDBJ databases">
        <authorList>
            <person name="Amaro Gonzalez C."/>
        </authorList>
    </citation>
    <scope>NUCLEOTIDE SEQUENCE</scope>
</reference>
<reference evidence="1" key="2">
    <citation type="journal article" date="2015" name="Fish Shellfish Immunol.">
        <title>Early steps in the European eel (Anguilla anguilla)-Vibrio vulnificus interaction in the gills: Role of the RtxA13 toxin.</title>
        <authorList>
            <person name="Callol A."/>
            <person name="Pajuelo D."/>
            <person name="Ebbesson L."/>
            <person name="Teles M."/>
            <person name="MacKenzie S."/>
            <person name="Amaro C."/>
        </authorList>
    </citation>
    <scope>NUCLEOTIDE SEQUENCE</scope>
</reference>